<feature type="non-terminal residue" evidence="2">
    <location>
        <position position="25"/>
    </location>
</feature>
<dbReference type="EMBL" id="UINC01158880">
    <property type="protein sequence ID" value="SVD56662.1"/>
    <property type="molecule type" value="Genomic_DNA"/>
</dbReference>
<accession>A0A382WCZ6</accession>
<sequence>MSQQCGTMRLSPESHDSEIKNFKRV</sequence>
<feature type="region of interest" description="Disordered" evidence="1">
    <location>
        <begin position="1"/>
        <end position="25"/>
    </location>
</feature>
<dbReference type="AlphaFoldDB" id="A0A382WCZ6"/>
<name>A0A382WCZ6_9ZZZZ</name>
<protein>
    <submittedName>
        <fullName evidence="2">Uncharacterized protein</fullName>
    </submittedName>
</protein>
<proteinExistence type="predicted"/>
<feature type="compositionally biased region" description="Basic and acidic residues" evidence="1">
    <location>
        <begin position="12"/>
        <end position="25"/>
    </location>
</feature>
<evidence type="ECO:0000256" key="1">
    <source>
        <dbReference type="SAM" id="MobiDB-lite"/>
    </source>
</evidence>
<organism evidence="2">
    <name type="scientific">marine metagenome</name>
    <dbReference type="NCBI Taxonomy" id="408172"/>
    <lineage>
        <taxon>unclassified sequences</taxon>
        <taxon>metagenomes</taxon>
        <taxon>ecological metagenomes</taxon>
    </lineage>
</organism>
<reference evidence="2" key="1">
    <citation type="submission" date="2018-05" db="EMBL/GenBank/DDBJ databases">
        <authorList>
            <person name="Lanie J.A."/>
            <person name="Ng W.-L."/>
            <person name="Kazmierczak K.M."/>
            <person name="Andrzejewski T.M."/>
            <person name="Davidsen T.M."/>
            <person name="Wayne K.J."/>
            <person name="Tettelin H."/>
            <person name="Glass J.I."/>
            <person name="Rusch D."/>
            <person name="Podicherti R."/>
            <person name="Tsui H.-C.T."/>
            <person name="Winkler M.E."/>
        </authorList>
    </citation>
    <scope>NUCLEOTIDE SEQUENCE</scope>
</reference>
<gene>
    <name evidence="2" type="ORF">METZ01_LOCUS409516</name>
</gene>
<evidence type="ECO:0000313" key="2">
    <source>
        <dbReference type="EMBL" id="SVD56662.1"/>
    </source>
</evidence>